<comment type="subunit">
    <text evidence="3">Supercomplex made of cofactors A to E. Cofactors A and D function by capturing and stabilizing tubulin in a quasi-native conformation. Cofactor E binds to the cofactor D-tubulin complex; interaction with cofactor C then causes the release of tubulin polypeptides that are committed to the native state.</text>
</comment>
<keyword evidence="3" id="KW-0206">Cytoskeleton</keyword>
<evidence type="ECO:0000256" key="5">
    <source>
        <dbReference type="SAM" id="MobiDB-lite"/>
    </source>
</evidence>
<dbReference type="EMBL" id="JAQQWN010000004">
    <property type="protein sequence ID" value="KAK8088944.1"/>
    <property type="molecule type" value="Genomic_DNA"/>
</dbReference>
<evidence type="ECO:0000313" key="6">
    <source>
        <dbReference type="EMBL" id="KAK8088944.1"/>
    </source>
</evidence>
<dbReference type="Gene3D" id="1.20.58.90">
    <property type="match status" value="1"/>
</dbReference>
<evidence type="ECO:0000256" key="2">
    <source>
        <dbReference type="ARBA" id="ARBA00023186"/>
    </source>
</evidence>
<feature type="coiled-coil region" evidence="4">
    <location>
        <begin position="86"/>
        <end position="113"/>
    </location>
</feature>
<dbReference type="Proteomes" id="UP001433268">
    <property type="component" value="Unassembled WGS sequence"/>
</dbReference>
<keyword evidence="3" id="KW-0963">Cytoplasm</keyword>
<dbReference type="RefSeq" id="XP_066671838.1">
    <property type="nucleotide sequence ID" value="XM_066808220.1"/>
</dbReference>
<evidence type="ECO:0000256" key="4">
    <source>
        <dbReference type="SAM" id="Coils"/>
    </source>
</evidence>
<comment type="similarity">
    <text evidence="1 3">Belongs to the TBCA family.</text>
</comment>
<evidence type="ECO:0000313" key="7">
    <source>
        <dbReference type="Proteomes" id="UP001433268"/>
    </source>
</evidence>
<feature type="region of interest" description="Disordered" evidence="5">
    <location>
        <begin position="18"/>
        <end position="67"/>
    </location>
</feature>
<keyword evidence="2 3" id="KW-0143">Chaperone</keyword>
<dbReference type="InterPro" id="IPR036126">
    <property type="entry name" value="TBCA_sf"/>
</dbReference>
<evidence type="ECO:0000256" key="1">
    <source>
        <dbReference type="ARBA" id="ARBA00006806"/>
    </source>
</evidence>
<gene>
    <name evidence="6" type="ORF">PG997_003905</name>
</gene>
<dbReference type="PANTHER" id="PTHR21500:SF0">
    <property type="entry name" value="TUBULIN-SPECIFIC CHAPERONE A"/>
    <property type="match status" value="1"/>
</dbReference>
<dbReference type="GeneID" id="92041280"/>
<comment type="caution">
    <text evidence="6">The sequence shown here is derived from an EMBL/GenBank/DDBJ whole genome shotgun (WGS) entry which is preliminary data.</text>
</comment>
<evidence type="ECO:0000256" key="3">
    <source>
        <dbReference type="RuleBase" id="RU364030"/>
    </source>
</evidence>
<keyword evidence="3" id="KW-0493">Microtubule</keyword>
<dbReference type="InterPro" id="IPR004226">
    <property type="entry name" value="TBCA"/>
</dbReference>
<keyword evidence="4" id="KW-0175">Coiled coil</keyword>
<proteinExistence type="inferred from homology"/>
<dbReference type="PANTHER" id="PTHR21500">
    <property type="entry name" value="TUBULIN-SPECIFIC CHAPERONE A"/>
    <property type="match status" value="1"/>
</dbReference>
<name>A0ABR1X0I4_9PEZI</name>
<sequence length="190" mass="20874">MAASLPVYKKKYQHDDFRISRLPAPPSPKAVRRGHRLPRQPTKINSPIAVVQSHSRQTSSPPRSQALALSTQDACALPLKIATDAVSRLTKEEKMYQKELTSQQERVKKLEADLKNGSASEDGNAEFMVKQEQKAIEETKAVFGPLRTRIGEAVSRLEEQIASAEGDSNANADELTKAKEVLASTPKVDA</sequence>
<accession>A0ABR1X0I4</accession>
<comment type="subcellular location">
    <subcellularLocation>
        <location evidence="3">Cytoplasm</location>
        <location evidence="3">Cytoskeleton</location>
    </subcellularLocation>
</comment>
<protein>
    <recommendedName>
        <fullName evidence="3">Tubulin-specific chaperone A</fullName>
    </recommendedName>
</protein>
<keyword evidence="7" id="KW-1185">Reference proteome</keyword>
<reference evidence="6 7" key="1">
    <citation type="submission" date="2023-01" db="EMBL/GenBank/DDBJ databases">
        <title>Analysis of 21 Apiospora genomes using comparative genomics revels a genus with tremendous synthesis potential of carbohydrate active enzymes and secondary metabolites.</title>
        <authorList>
            <person name="Sorensen T."/>
        </authorList>
    </citation>
    <scope>NUCLEOTIDE SEQUENCE [LARGE SCALE GENOMIC DNA]</scope>
    <source>
        <strain evidence="6 7">CBS 114990</strain>
    </source>
</reference>
<dbReference type="SUPFAM" id="SSF46988">
    <property type="entry name" value="Tubulin chaperone cofactor A"/>
    <property type="match status" value="1"/>
</dbReference>
<dbReference type="Pfam" id="PF02970">
    <property type="entry name" value="TBCA"/>
    <property type="match status" value="1"/>
</dbReference>
<feature type="compositionally biased region" description="Polar residues" evidence="5">
    <location>
        <begin position="52"/>
        <end position="67"/>
    </location>
</feature>
<organism evidence="6 7">
    <name type="scientific">Apiospora hydei</name>
    <dbReference type="NCBI Taxonomy" id="1337664"/>
    <lineage>
        <taxon>Eukaryota</taxon>
        <taxon>Fungi</taxon>
        <taxon>Dikarya</taxon>
        <taxon>Ascomycota</taxon>
        <taxon>Pezizomycotina</taxon>
        <taxon>Sordariomycetes</taxon>
        <taxon>Xylariomycetidae</taxon>
        <taxon>Amphisphaeriales</taxon>
        <taxon>Apiosporaceae</taxon>
        <taxon>Apiospora</taxon>
    </lineage>
</organism>